<dbReference type="RefSeq" id="WP_119377723.1">
    <property type="nucleotide sequence ID" value="NZ_QWFX01000016.1"/>
</dbReference>
<proteinExistence type="predicted"/>
<dbReference type="Pfam" id="PF00440">
    <property type="entry name" value="TetR_N"/>
    <property type="match status" value="1"/>
</dbReference>
<evidence type="ECO:0000256" key="4">
    <source>
        <dbReference type="PROSITE-ProRule" id="PRU00335"/>
    </source>
</evidence>
<dbReference type="SUPFAM" id="SSF46689">
    <property type="entry name" value="Homeodomain-like"/>
    <property type="match status" value="1"/>
</dbReference>
<dbReference type="GO" id="GO:0000976">
    <property type="term" value="F:transcription cis-regulatory region binding"/>
    <property type="evidence" value="ECO:0007669"/>
    <property type="project" value="TreeGrafter"/>
</dbReference>
<feature type="DNA-binding region" description="H-T-H motif" evidence="4">
    <location>
        <begin position="43"/>
        <end position="62"/>
    </location>
</feature>
<dbReference type="Gene3D" id="1.10.357.10">
    <property type="entry name" value="Tetracycline Repressor, domain 2"/>
    <property type="match status" value="1"/>
</dbReference>
<evidence type="ECO:0000259" key="5">
    <source>
        <dbReference type="PROSITE" id="PS50977"/>
    </source>
</evidence>
<dbReference type="InterPro" id="IPR050109">
    <property type="entry name" value="HTH-type_TetR-like_transc_reg"/>
</dbReference>
<dbReference type="InterPro" id="IPR001647">
    <property type="entry name" value="HTH_TetR"/>
</dbReference>
<organism evidence="6 7">
    <name type="scientific">Henriciella mobilis</name>
    <dbReference type="NCBI Taxonomy" id="2305467"/>
    <lineage>
        <taxon>Bacteria</taxon>
        <taxon>Pseudomonadati</taxon>
        <taxon>Pseudomonadota</taxon>
        <taxon>Alphaproteobacteria</taxon>
        <taxon>Hyphomonadales</taxon>
        <taxon>Hyphomonadaceae</taxon>
        <taxon>Henriciella</taxon>
    </lineage>
</organism>
<evidence type="ECO:0000256" key="3">
    <source>
        <dbReference type="ARBA" id="ARBA00023163"/>
    </source>
</evidence>
<keyword evidence="3" id="KW-0804">Transcription</keyword>
<protein>
    <submittedName>
        <fullName evidence="6">TetR/AcrR family transcriptional regulator</fullName>
    </submittedName>
</protein>
<dbReference type="InterPro" id="IPR009057">
    <property type="entry name" value="Homeodomain-like_sf"/>
</dbReference>
<dbReference type="AlphaFoldDB" id="A0A399R644"/>
<feature type="domain" description="HTH tetR-type" evidence="5">
    <location>
        <begin position="20"/>
        <end position="80"/>
    </location>
</feature>
<evidence type="ECO:0000313" key="6">
    <source>
        <dbReference type="EMBL" id="RIJ26830.1"/>
    </source>
</evidence>
<evidence type="ECO:0000256" key="2">
    <source>
        <dbReference type="ARBA" id="ARBA00023125"/>
    </source>
</evidence>
<dbReference type="Proteomes" id="UP000266385">
    <property type="component" value="Unassembled WGS sequence"/>
</dbReference>
<accession>A0A399R644</accession>
<name>A0A399R644_9PROT</name>
<evidence type="ECO:0000256" key="1">
    <source>
        <dbReference type="ARBA" id="ARBA00023015"/>
    </source>
</evidence>
<sequence>MDIDDPVLNENLTYGSPKIFERRRRILETARLLIAERGYDGFGIRELCERASVAPQTVYKAFESKERIIALAIRHHFQLFTKQQAYHFDKASLEGVIERLIRSDRNMTNMREFVGAIVAIHFSNTSDEDLKLATRANITSTLRPWVVALREGGYLRSGVNPVDFTNSIVALLFYVSLEWCRGAISDEDFIFRKLEALLVYSAGACRGAGLKQVNMYLNDLMGRRVKFDEIRQAIGSTS</sequence>
<dbReference type="PROSITE" id="PS50977">
    <property type="entry name" value="HTH_TETR_2"/>
    <property type="match status" value="1"/>
</dbReference>
<dbReference type="PANTHER" id="PTHR30055:SF234">
    <property type="entry name" value="HTH-TYPE TRANSCRIPTIONAL REGULATOR BETI"/>
    <property type="match status" value="1"/>
</dbReference>
<keyword evidence="2 4" id="KW-0238">DNA-binding</keyword>
<comment type="caution">
    <text evidence="6">The sequence shown here is derived from an EMBL/GenBank/DDBJ whole genome shotgun (WGS) entry which is preliminary data.</text>
</comment>
<gene>
    <name evidence="6" type="ORF">D1223_17995</name>
</gene>
<dbReference type="PANTHER" id="PTHR30055">
    <property type="entry name" value="HTH-TYPE TRANSCRIPTIONAL REGULATOR RUTR"/>
    <property type="match status" value="1"/>
</dbReference>
<dbReference type="PRINTS" id="PR00455">
    <property type="entry name" value="HTHTETR"/>
</dbReference>
<evidence type="ECO:0000313" key="7">
    <source>
        <dbReference type="Proteomes" id="UP000266385"/>
    </source>
</evidence>
<keyword evidence="1" id="KW-0805">Transcription regulation</keyword>
<keyword evidence="7" id="KW-1185">Reference proteome</keyword>
<reference evidence="6 7" key="1">
    <citation type="submission" date="2018-08" db="EMBL/GenBank/DDBJ databases">
        <title>Henriciella mobilis sp. nov., isolated from seawater.</title>
        <authorList>
            <person name="Cheng H."/>
            <person name="Wu Y.-H."/>
            <person name="Xu X.-W."/>
            <person name="Guo L.-L."/>
        </authorList>
    </citation>
    <scope>NUCLEOTIDE SEQUENCE [LARGE SCALE GENOMIC DNA]</scope>
    <source>
        <strain evidence="6 7">JN25</strain>
    </source>
</reference>
<dbReference type="EMBL" id="QWFX01000016">
    <property type="protein sequence ID" value="RIJ26830.1"/>
    <property type="molecule type" value="Genomic_DNA"/>
</dbReference>
<dbReference type="GO" id="GO:0003700">
    <property type="term" value="F:DNA-binding transcription factor activity"/>
    <property type="evidence" value="ECO:0007669"/>
    <property type="project" value="TreeGrafter"/>
</dbReference>
<dbReference type="OrthoDB" id="7056813at2"/>